<dbReference type="EMBL" id="CP002551">
    <property type="protein sequence ID" value="ADZ08698.1"/>
    <property type="molecule type" value="Genomic_DNA"/>
</dbReference>
<accession>F0T976</accession>
<keyword evidence="1" id="KW-0175">Coiled coil</keyword>
<dbReference type="GeneID" id="10276884"/>
<evidence type="ECO:0000313" key="4">
    <source>
        <dbReference type="Proteomes" id="UP000007490"/>
    </source>
</evidence>
<feature type="compositionally biased region" description="Basic and acidic residues" evidence="2">
    <location>
        <begin position="158"/>
        <end position="171"/>
    </location>
</feature>
<reference evidence="3 4" key="2">
    <citation type="journal article" date="2014" name="Int. J. Syst. Evol. Microbiol.">
        <title>Methanobacterium paludis sp. nov. and a novel strain of Methanobacterium lacus isolated from northern peatlands.</title>
        <authorList>
            <person name="Cadillo-Quiroz H."/>
            <person name="Brauer S.L."/>
            <person name="Goodson N."/>
            <person name="Yavitt J.B."/>
            <person name="Zinder S.H."/>
        </authorList>
    </citation>
    <scope>NUCLEOTIDE SEQUENCE [LARGE SCALE GENOMIC DNA]</scope>
    <source>
        <strain evidence="3 4">AL-21</strain>
    </source>
</reference>
<dbReference type="OrthoDB" id="71454at2157"/>
<feature type="region of interest" description="Disordered" evidence="2">
    <location>
        <begin position="158"/>
        <end position="188"/>
    </location>
</feature>
<proteinExistence type="predicted"/>
<dbReference type="AlphaFoldDB" id="F0T976"/>
<sequence>MVKVVKSAVKCYKKKTKKTVGGKRKVYEYNQYLVPLKRSDNFQCSEDVLIIPRSEMEDLALANKTTVAEFFDNVGYGKNSIAAYERELAELEWKHNELSRSYKELVSKHSKTNKRIRLDGEKITTLENENNAVQREFEALKKDHDELKSRFQLEFQKKKADEEENAQKDDIWSSLKNRLGSKKDGEGD</sequence>
<dbReference type="RefSeq" id="WP_013644049.1">
    <property type="nucleotide sequence ID" value="NC_015216.1"/>
</dbReference>
<evidence type="ECO:0000313" key="3">
    <source>
        <dbReference type="EMBL" id="ADZ08698.1"/>
    </source>
</evidence>
<keyword evidence="4" id="KW-1185">Reference proteome</keyword>
<feature type="coiled-coil region" evidence="1">
    <location>
        <begin position="81"/>
        <end position="150"/>
    </location>
</feature>
<organism evidence="3 4">
    <name type="scientific">Methanobacterium lacus (strain AL-21)</name>
    <dbReference type="NCBI Taxonomy" id="877455"/>
    <lineage>
        <taxon>Archaea</taxon>
        <taxon>Methanobacteriati</taxon>
        <taxon>Methanobacteriota</taxon>
        <taxon>Methanomada group</taxon>
        <taxon>Methanobacteria</taxon>
        <taxon>Methanobacteriales</taxon>
        <taxon>Methanobacteriaceae</taxon>
        <taxon>Methanobacterium</taxon>
    </lineage>
</organism>
<reference evidence="4" key="1">
    <citation type="submission" date="2011-02" db="EMBL/GenBank/DDBJ databases">
        <title>Complete sequence of Methanobacterium sp. AL-21.</title>
        <authorList>
            <consortium name="US DOE Joint Genome Institute"/>
            <person name="Lucas S."/>
            <person name="Copeland A."/>
            <person name="Lapidus A."/>
            <person name="Cheng J.-F."/>
            <person name="Goodwin L."/>
            <person name="Pitluck S."/>
            <person name="Chertkov O."/>
            <person name="Detter J.C."/>
            <person name="Han C."/>
            <person name="Tapia R."/>
            <person name="Land M."/>
            <person name="Hauser L."/>
            <person name="Kyrpides N."/>
            <person name="Ivanova N."/>
            <person name="Mikhailova N."/>
            <person name="Pagani I."/>
            <person name="Cadillo-Quiroz H."/>
            <person name="Imachi H."/>
            <person name="Zinder S."/>
            <person name="Liu W."/>
            <person name="Woyke T."/>
        </authorList>
    </citation>
    <scope>NUCLEOTIDE SEQUENCE [LARGE SCALE GENOMIC DNA]</scope>
    <source>
        <strain evidence="4">AL-21</strain>
    </source>
</reference>
<dbReference type="Proteomes" id="UP000007490">
    <property type="component" value="Chromosome"/>
</dbReference>
<name>F0T976_METLA</name>
<dbReference type="STRING" id="877455.Metbo_0446"/>
<dbReference type="eggNOG" id="arCOG04219">
    <property type="taxonomic scope" value="Archaea"/>
</dbReference>
<protein>
    <submittedName>
        <fullName evidence="3">Uncharacterized protein</fullName>
    </submittedName>
</protein>
<dbReference type="KEGG" id="mel:Metbo_0446"/>
<evidence type="ECO:0000256" key="1">
    <source>
        <dbReference type="SAM" id="Coils"/>
    </source>
</evidence>
<dbReference type="HOGENOM" id="CLU_1438122_0_0_2"/>
<gene>
    <name evidence="3" type="ordered locus">Metbo_0446</name>
</gene>
<evidence type="ECO:0000256" key="2">
    <source>
        <dbReference type="SAM" id="MobiDB-lite"/>
    </source>
</evidence>